<evidence type="ECO:0000259" key="1">
    <source>
        <dbReference type="Pfam" id="PF17667"/>
    </source>
</evidence>
<dbReference type="InterPro" id="IPR011009">
    <property type="entry name" value="Kinase-like_dom_sf"/>
</dbReference>
<protein>
    <recommendedName>
        <fullName evidence="1">Fungal-type protein kinase domain-containing protein</fullName>
    </recommendedName>
</protein>
<dbReference type="InterPro" id="IPR040976">
    <property type="entry name" value="Pkinase_fungal"/>
</dbReference>
<dbReference type="Pfam" id="PF17667">
    <property type="entry name" value="Pkinase_fungal"/>
    <property type="match status" value="1"/>
</dbReference>
<evidence type="ECO:0000313" key="3">
    <source>
        <dbReference type="Proteomes" id="UP001163828"/>
    </source>
</evidence>
<feature type="non-terminal residue" evidence="2">
    <location>
        <position position="1"/>
    </location>
</feature>
<dbReference type="Proteomes" id="UP001163828">
    <property type="component" value="Unassembled WGS sequence"/>
</dbReference>
<feature type="domain" description="Fungal-type protein kinase" evidence="1">
    <location>
        <begin position="4"/>
        <end position="116"/>
    </location>
</feature>
<name>A0ABQ8PWJ7_9AGAR</name>
<proteinExistence type="predicted"/>
<sequence length="229" mass="26248">MCAKKYQHRDLSIGNVLMVDEPIKTEPFDIPEPDETQREILELCKILNINDQCTGFVIDGDMAVTWNSYFTEEHLGTKSGTSEFMSTKLLDPAIEDHVHSPVDDYYSFYFLTQWACAFRDLSPEDQAKDSVILQKLRMRLAGGLDTRSTATDIIRGEDLNAKKYGAFLVQAQPFLKKWYDKLISLGNEWQKIDASERFTADSFRRIAERGLLYFLRVVVGSKLLVTVRS</sequence>
<dbReference type="EMBL" id="MU791603">
    <property type="protein sequence ID" value="KAJ3990712.1"/>
    <property type="molecule type" value="Genomic_DNA"/>
</dbReference>
<organism evidence="2 3">
    <name type="scientific">Lentinula boryana</name>
    <dbReference type="NCBI Taxonomy" id="40481"/>
    <lineage>
        <taxon>Eukaryota</taxon>
        <taxon>Fungi</taxon>
        <taxon>Dikarya</taxon>
        <taxon>Basidiomycota</taxon>
        <taxon>Agaricomycotina</taxon>
        <taxon>Agaricomycetes</taxon>
        <taxon>Agaricomycetidae</taxon>
        <taxon>Agaricales</taxon>
        <taxon>Marasmiineae</taxon>
        <taxon>Omphalotaceae</taxon>
        <taxon>Lentinula</taxon>
    </lineage>
</organism>
<gene>
    <name evidence="2" type="ORF">F5050DRAFT_103123</name>
</gene>
<comment type="caution">
    <text evidence="2">The sequence shown here is derived from an EMBL/GenBank/DDBJ whole genome shotgun (WGS) entry which is preliminary data.</text>
</comment>
<evidence type="ECO:0000313" key="2">
    <source>
        <dbReference type="EMBL" id="KAJ3990712.1"/>
    </source>
</evidence>
<dbReference type="SUPFAM" id="SSF56112">
    <property type="entry name" value="Protein kinase-like (PK-like)"/>
    <property type="match status" value="1"/>
</dbReference>
<reference evidence="2" key="1">
    <citation type="submission" date="2022-08" db="EMBL/GenBank/DDBJ databases">
        <authorList>
            <consortium name="DOE Joint Genome Institute"/>
            <person name="Min B."/>
            <person name="Riley R."/>
            <person name="Sierra-Patev S."/>
            <person name="Naranjo-Ortiz M."/>
            <person name="Looney B."/>
            <person name="Konkel Z."/>
            <person name="Slot J.C."/>
            <person name="Sakamoto Y."/>
            <person name="Steenwyk J.L."/>
            <person name="Rokas A."/>
            <person name="Carro J."/>
            <person name="Camarero S."/>
            <person name="Ferreira P."/>
            <person name="Molpeceres G."/>
            <person name="Ruiz-Duenas F.J."/>
            <person name="Serrano A."/>
            <person name="Henrissat B."/>
            <person name="Drula E."/>
            <person name="Hughes K.W."/>
            <person name="Mata J.L."/>
            <person name="Ishikawa N.K."/>
            <person name="Vargas-Isla R."/>
            <person name="Ushijima S."/>
            <person name="Smith C.A."/>
            <person name="Ahrendt S."/>
            <person name="Andreopoulos W."/>
            <person name="He G."/>
            <person name="Labutti K."/>
            <person name="Lipzen A."/>
            <person name="Ng V."/>
            <person name="Sandor L."/>
            <person name="Barry K."/>
            <person name="Martinez A.T."/>
            <person name="Xiao Y."/>
            <person name="Gibbons J.G."/>
            <person name="Terashima K."/>
            <person name="Hibbett D.S."/>
            <person name="Grigoriev I.V."/>
        </authorList>
    </citation>
    <scope>NUCLEOTIDE SEQUENCE</scope>
    <source>
        <strain evidence="2">TFB10827</strain>
    </source>
</reference>
<accession>A0ABQ8PWJ7</accession>
<keyword evidence="3" id="KW-1185">Reference proteome</keyword>